<organism evidence="5 6">
    <name type="scientific">Aminipila butyrica</name>
    <dbReference type="NCBI Taxonomy" id="433296"/>
    <lineage>
        <taxon>Bacteria</taxon>
        <taxon>Bacillati</taxon>
        <taxon>Bacillota</taxon>
        <taxon>Clostridia</taxon>
        <taxon>Peptostreptococcales</taxon>
        <taxon>Anaerovoracaceae</taxon>
        <taxon>Aminipila</taxon>
    </lineage>
</organism>
<dbReference type="RefSeq" id="WP_163064749.1">
    <property type="nucleotide sequence ID" value="NZ_CP048649.1"/>
</dbReference>
<dbReference type="Gene3D" id="3.40.50.300">
    <property type="entry name" value="P-loop containing nucleotide triphosphate hydrolases"/>
    <property type="match status" value="1"/>
</dbReference>
<dbReference type="CDD" id="cd03230">
    <property type="entry name" value="ABC_DR_subfamily_A"/>
    <property type="match status" value="1"/>
</dbReference>
<dbReference type="PANTHER" id="PTHR42939:SF3">
    <property type="entry name" value="ABC TRANSPORTER ATP-BINDING COMPONENT"/>
    <property type="match status" value="1"/>
</dbReference>
<dbReference type="InterPro" id="IPR003439">
    <property type="entry name" value="ABC_transporter-like_ATP-bd"/>
</dbReference>
<proteinExistence type="predicted"/>
<dbReference type="KEGG" id="abut:Ami103574_00165"/>
<keyword evidence="2" id="KW-0547">Nucleotide-binding</keyword>
<sequence length="289" mass="32205">MEYAIDAINITKKYKGFTLNQVSLRLPKGSIMGLIGENGAGKTTLIKLLLGLQHAEKAAGAGKEHASSIRLLNQDINTLPVSVREDIGVVLDDCCFPESLNLLQIEQILKNIYKNWDSASFTHYAEYFNLPEKKLLKDYSKGMKMKLSIVAALSHQAKLLILDEPTSGLDPVVRDEILDVFMDFIQEEDHSILISSHITSDLEKICDYVTFISEGHILLSDVKDDILSGYGLLKCSPQELSLLDPTAIRGYKRTSFGVTALVEREKVQGPFIIDPVNLEDILLYHVRGN</sequence>
<evidence type="ECO:0000256" key="2">
    <source>
        <dbReference type="ARBA" id="ARBA00022741"/>
    </source>
</evidence>
<accession>A0A858BS01</accession>
<dbReference type="Pfam" id="PF00005">
    <property type="entry name" value="ABC_tran"/>
    <property type="match status" value="1"/>
</dbReference>
<dbReference type="InterPro" id="IPR051782">
    <property type="entry name" value="ABC_Transporter_VariousFunc"/>
</dbReference>
<gene>
    <name evidence="5" type="ORF">Ami103574_00165</name>
</gene>
<evidence type="ECO:0000259" key="4">
    <source>
        <dbReference type="PROSITE" id="PS50893"/>
    </source>
</evidence>
<dbReference type="SUPFAM" id="SSF52540">
    <property type="entry name" value="P-loop containing nucleoside triphosphate hydrolases"/>
    <property type="match status" value="1"/>
</dbReference>
<evidence type="ECO:0000313" key="5">
    <source>
        <dbReference type="EMBL" id="QIB67828.1"/>
    </source>
</evidence>
<keyword evidence="3 5" id="KW-0067">ATP-binding</keyword>
<dbReference type="GO" id="GO:0016887">
    <property type="term" value="F:ATP hydrolysis activity"/>
    <property type="evidence" value="ECO:0007669"/>
    <property type="project" value="InterPro"/>
</dbReference>
<feature type="domain" description="ABC transporter" evidence="4">
    <location>
        <begin position="3"/>
        <end position="239"/>
    </location>
</feature>
<keyword evidence="1" id="KW-0813">Transport</keyword>
<dbReference type="AlphaFoldDB" id="A0A858BS01"/>
<evidence type="ECO:0000313" key="6">
    <source>
        <dbReference type="Proteomes" id="UP000466848"/>
    </source>
</evidence>
<dbReference type="InterPro" id="IPR027417">
    <property type="entry name" value="P-loop_NTPase"/>
</dbReference>
<dbReference type="PROSITE" id="PS00211">
    <property type="entry name" value="ABC_TRANSPORTER_1"/>
    <property type="match status" value="1"/>
</dbReference>
<dbReference type="GO" id="GO:0005524">
    <property type="term" value="F:ATP binding"/>
    <property type="evidence" value="ECO:0007669"/>
    <property type="project" value="UniProtKB-KW"/>
</dbReference>
<name>A0A858BS01_9FIRM</name>
<reference evidence="5 6" key="1">
    <citation type="submission" date="2020-02" db="EMBL/GenBank/DDBJ databases">
        <authorList>
            <person name="Kim Y.B."/>
            <person name="Roh S.W."/>
        </authorList>
    </citation>
    <scope>NUCLEOTIDE SEQUENCE [LARGE SCALE GENOMIC DNA]</scope>
    <source>
        <strain evidence="5 6">DSM 103574</strain>
    </source>
</reference>
<dbReference type="PROSITE" id="PS50893">
    <property type="entry name" value="ABC_TRANSPORTER_2"/>
    <property type="match status" value="1"/>
</dbReference>
<dbReference type="InterPro" id="IPR017871">
    <property type="entry name" value="ABC_transporter-like_CS"/>
</dbReference>
<protein>
    <submittedName>
        <fullName evidence="5">ABC transporter ATP-binding protein</fullName>
    </submittedName>
</protein>
<dbReference type="Proteomes" id="UP000466848">
    <property type="component" value="Chromosome"/>
</dbReference>
<keyword evidence="6" id="KW-1185">Reference proteome</keyword>
<evidence type="ECO:0000256" key="3">
    <source>
        <dbReference type="ARBA" id="ARBA00022840"/>
    </source>
</evidence>
<dbReference type="EMBL" id="CP048649">
    <property type="protein sequence ID" value="QIB67828.1"/>
    <property type="molecule type" value="Genomic_DNA"/>
</dbReference>
<dbReference type="PANTHER" id="PTHR42939">
    <property type="entry name" value="ABC TRANSPORTER ATP-BINDING PROTEIN ALBC-RELATED"/>
    <property type="match status" value="1"/>
</dbReference>
<dbReference type="SMART" id="SM00382">
    <property type="entry name" value="AAA"/>
    <property type="match status" value="1"/>
</dbReference>
<evidence type="ECO:0000256" key="1">
    <source>
        <dbReference type="ARBA" id="ARBA00022448"/>
    </source>
</evidence>
<dbReference type="InterPro" id="IPR003593">
    <property type="entry name" value="AAA+_ATPase"/>
</dbReference>